<dbReference type="EMBL" id="BLXT01008368">
    <property type="protein sequence ID" value="GFO47909.1"/>
    <property type="molecule type" value="Genomic_DNA"/>
</dbReference>
<comment type="caution">
    <text evidence="1">The sequence shown here is derived from an EMBL/GenBank/DDBJ whole genome shotgun (WGS) entry which is preliminary data.</text>
</comment>
<organism evidence="1 2">
    <name type="scientific">Plakobranchus ocellatus</name>
    <dbReference type="NCBI Taxonomy" id="259542"/>
    <lineage>
        <taxon>Eukaryota</taxon>
        <taxon>Metazoa</taxon>
        <taxon>Spiralia</taxon>
        <taxon>Lophotrochozoa</taxon>
        <taxon>Mollusca</taxon>
        <taxon>Gastropoda</taxon>
        <taxon>Heterobranchia</taxon>
        <taxon>Euthyneura</taxon>
        <taxon>Panpulmonata</taxon>
        <taxon>Sacoglossa</taxon>
        <taxon>Placobranchoidea</taxon>
        <taxon>Plakobranchidae</taxon>
        <taxon>Plakobranchus</taxon>
    </lineage>
</organism>
<dbReference type="AlphaFoldDB" id="A0AAV4DV73"/>
<evidence type="ECO:0000313" key="1">
    <source>
        <dbReference type="EMBL" id="GFO47909.1"/>
    </source>
</evidence>
<sequence>MCNLFLCKILDAIDSIWHSKLRIVSVWLSSNRAYGGSRLVMLSNLSPPICVFVCLQCVLTICAQKYRLAPRRRWATIPVRFKRSGRVSLPSFLPLLYLDAVLGQVAVAILGDCDWSRVLCLSIGRDLVFSFFALHLNGFVAGRVRWGGDA</sequence>
<evidence type="ECO:0000313" key="2">
    <source>
        <dbReference type="Proteomes" id="UP000735302"/>
    </source>
</evidence>
<gene>
    <name evidence="1" type="ORF">PoB_007441400</name>
</gene>
<protein>
    <submittedName>
        <fullName evidence="1">Uncharacterized protein</fullName>
    </submittedName>
</protein>
<dbReference type="Proteomes" id="UP000735302">
    <property type="component" value="Unassembled WGS sequence"/>
</dbReference>
<accession>A0AAV4DV73</accession>
<reference evidence="1 2" key="1">
    <citation type="journal article" date="2021" name="Elife">
        <title>Chloroplast acquisition without the gene transfer in kleptoplastic sea slugs, Plakobranchus ocellatus.</title>
        <authorList>
            <person name="Maeda T."/>
            <person name="Takahashi S."/>
            <person name="Yoshida T."/>
            <person name="Shimamura S."/>
            <person name="Takaki Y."/>
            <person name="Nagai Y."/>
            <person name="Toyoda A."/>
            <person name="Suzuki Y."/>
            <person name="Arimoto A."/>
            <person name="Ishii H."/>
            <person name="Satoh N."/>
            <person name="Nishiyama T."/>
            <person name="Hasebe M."/>
            <person name="Maruyama T."/>
            <person name="Minagawa J."/>
            <person name="Obokata J."/>
            <person name="Shigenobu S."/>
        </authorList>
    </citation>
    <scope>NUCLEOTIDE SEQUENCE [LARGE SCALE GENOMIC DNA]</scope>
</reference>
<name>A0AAV4DV73_9GAST</name>
<proteinExistence type="predicted"/>
<keyword evidence="2" id="KW-1185">Reference proteome</keyword>